<comment type="subcellular location">
    <subcellularLocation>
        <location evidence="1">Cell membrane</location>
        <topology evidence="1">Multi-pass membrane protein</topology>
    </subcellularLocation>
</comment>
<dbReference type="Gene3D" id="1.20.1250.20">
    <property type="entry name" value="MFS general substrate transporter like domains"/>
    <property type="match status" value="1"/>
</dbReference>
<keyword evidence="4 5" id="KW-0472">Membrane</keyword>
<organism evidence="7 8">
    <name type="scientific">Acidiferrimicrobium australe</name>
    <dbReference type="NCBI Taxonomy" id="2664430"/>
    <lineage>
        <taxon>Bacteria</taxon>
        <taxon>Bacillati</taxon>
        <taxon>Actinomycetota</taxon>
        <taxon>Acidimicrobiia</taxon>
        <taxon>Acidimicrobiales</taxon>
        <taxon>Acidimicrobiaceae</taxon>
        <taxon>Acidiferrimicrobium</taxon>
    </lineage>
</organism>
<dbReference type="InterPro" id="IPR020846">
    <property type="entry name" value="MFS_dom"/>
</dbReference>
<evidence type="ECO:0000256" key="1">
    <source>
        <dbReference type="ARBA" id="ARBA00004651"/>
    </source>
</evidence>
<comment type="caution">
    <text evidence="7">The sequence shown here is derived from an EMBL/GenBank/DDBJ whole genome shotgun (WGS) entry which is preliminary data.</text>
</comment>
<evidence type="ECO:0000313" key="8">
    <source>
        <dbReference type="Proteomes" id="UP000437736"/>
    </source>
</evidence>
<dbReference type="SUPFAM" id="SSF103473">
    <property type="entry name" value="MFS general substrate transporter"/>
    <property type="match status" value="1"/>
</dbReference>
<feature type="transmembrane region" description="Helical" evidence="5">
    <location>
        <begin position="12"/>
        <end position="29"/>
    </location>
</feature>
<evidence type="ECO:0000256" key="5">
    <source>
        <dbReference type="SAM" id="Phobius"/>
    </source>
</evidence>
<feature type="transmembrane region" description="Helical" evidence="5">
    <location>
        <begin position="87"/>
        <end position="106"/>
    </location>
</feature>
<name>A0ABW9R0F8_9ACTN</name>
<dbReference type="Pfam" id="PF07690">
    <property type="entry name" value="MFS_1"/>
    <property type="match status" value="1"/>
</dbReference>
<accession>A0ABW9R0F8</accession>
<feature type="non-terminal residue" evidence="7">
    <location>
        <position position="146"/>
    </location>
</feature>
<protein>
    <submittedName>
        <fullName evidence="7">MFS transporter</fullName>
    </submittedName>
</protein>
<evidence type="ECO:0000256" key="2">
    <source>
        <dbReference type="ARBA" id="ARBA00022692"/>
    </source>
</evidence>
<dbReference type="Proteomes" id="UP000437736">
    <property type="component" value="Unassembled WGS sequence"/>
</dbReference>
<keyword evidence="8" id="KW-1185">Reference proteome</keyword>
<dbReference type="InterPro" id="IPR011701">
    <property type="entry name" value="MFS"/>
</dbReference>
<dbReference type="EMBL" id="WJHE01001695">
    <property type="protein sequence ID" value="MST35386.1"/>
    <property type="molecule type" value="Genomic_DNA"/>
</dbReference>
<evidence type="ECO:0000313" key="7">
    <source>
        <dbReference type="EMBL" id="MST35386.1"/>
    </source>
</evidence>
<dbReference type="PANTHER" id="PTHR42718:SF48">
    <property type="entry name" value="CONSERVED TWO-DOMAIN MEMBRANE PROTEIN-RELATED"/>
    <property type="match status" value="1"/>
</dbReference>
<evidence type="ECO:0000259" key="6">
    <source>
        <dbReference type="PROSITE" id="PS50850"/>
    </source>
</evidence>
<feature type="transmembrane region" description="Helical" evidence="5">
    <location>
        <begin position="49"/>
        <end position="75"/>
    </location>
</feature>
<keyword evidence="3 5" id="KW-1133">Transmembrane helix</keyword>
<proteinExistence type="predicted"/>
<gene>
    <name evidence="7" type="ORF">GHK86_21970</name>
</gene>
<dbReference type="PANTHER" id="PTHR42718">
    <property type="entry name" value="MAJOR FACILITATOR SUPERFAMILY MULTIDRUG TRANSPORTER MFSC"/>
    <property type="match status" value="1"/>
</dbReference>
<evidence type="ECO:0000256" key="3">
    <source>
        <dbReference type="ARBA" id="ARBA00022989"/>
    </source>
</evidence>
<feature type="non-terminal residue" evidence="7">
    <location>
        <position position="1"/>
    </location>
</feature>
<sequence length="146" mass="14719">PLGHLADRHGTRVVAVPGALVWAAAYLWYATQVGVHPDFLGEWLPGQVLSGIGVGATLPVVASGGLMTVPALRYATASAVNATARQVGGVLGIAILTVLVAHPAAATLPGDLRHGWELAGWSFAAAAVLALLFGRRAGAGEVESAA</sequence>
<dbReference type="PROSITE" id="PS50850">
    <property type="entry name" value="MFS"/>
    <property type="match status" value="1"/>
</dbReference>
<feature type="domain" description="Major facilitator superfamily (MFS) profile" evidence="6">
    <location>
        <begin position="1"/>
        <end position="146"/>
    </location>
</feature>
<keyword evidence="2 5" id="KW-0812">Transmembrane</keyword>
<dbReference type="InterPro" id="IPR036259">
    <property type="entry name" value="MFS_trans_sf"/>
</dbReference>
<evidence type="ECO:0000256" key="4">
    <source>
        <dbReference type="ARBA" id="ARBA00023136"/>
    </source>
</evidence>
<reference evidence="7 8" key="1">
    <citation type="submission" date="2019-11" db="EMBL/GenBank/DDBJ databases">
        <title>Acidiferrimicrobium australis gen. nov., sp. nov., an acidophilic and obligately heterotrophic, member of the Actinobacteria that catalyses dissimilatory oxido- reduction of iron isolated from metal-rich acidic water in Chile.</title>
        <authorList>
            <person name="Gonzalez D."/>
            <person name="Huber K."/>
            <person name="Hedrich S."/>
            <person name="Rojas-Villalobos C."/>
            <person name="Quatrini R."/>
            <person name="Dinamarca M.A."/>
            <person name="Schwarz A."/>
            <person name="Canales C."/>
            <person name="Nancucheo I."/>
        </authorList>
    </citation>
    <scope>NUCLEOTIDE SEQUENCE [LARGE SCALE GENOMIC DNA]</scope>
    <source>
        <strain evidence="7 8">USS-CCA1</strain>
    </source>
</reference>
<feature type="transmembrane region" description="Helical" evidence="5">
    <location>
        <begin position="118"/>
        <end position="134"/>
    </location>
</feature>